<accession>A0ABN6GEU1</accession>
<dbReference type="InterPro" id="IPR008538">
    <property type="entry name" value="Uma2"/>
</dbReference>
<dbReference type="CDD" id="cd06260">
    <property type="entry name" value="DUF820-like"/>
    <property type="match status" value="1"/>
</dbReference>
<evidence type="ECO:0000313" key="3">
    <source>
        <dbReference type="Proteomes" id="UP000680679"/>
    </source>
</evidence>
<dbReference type="Pfam" id="PF05685">
    <property type="entry name" value="Uma2"/>
    <property type="match status" value="1"/>
</dbReference>
<dbReference type="EMBL" id="AP024563">
    <property type="protein sequence ID" value="BCU07818.1"/>
    <property type="molecule type" value="Genomic_DNA"/>
</dbReference>
<dbReference type="Gene3D" id="3.90.1570.10">
    <property type="entry name" value="tt1808, chain A"/>
    <property type="match status" value="1"/>
</dbReference>
<proteinExistence type="predicted"/>
<evidence type="ECO:0000259" key="1">
    <source>
        <dbReference type="Pfam" id="PF05685"/>
    </source>
</evidence>
<sequence length="194" mass="22100">MPQLGAKTGQFTYADYCRWPEDERWELIDGEAFAMCPAPTRLHQEFITECVAQIHPQLKGTGCRLYVAPFDVRLPKTDEADERVDTVVQPDIAVFCDRTRLDDKGARGAPDWVIEILSPATAARDQIHKRALYERHGVREYWLIHPVDRLLTLYRLGEDGRYGAPELLELIGRTEVAALPGVRIDWPAPEAFDL</sequence>
<gene>
    <name evidence="2" type="ORF">Atep_24950</name>
</gene>
<dbReference type="PANTHER" id="PTHR36558">
    <property type="entry name" value="GLR1098 PROTEIN"/>
    <property type="match status" value="1"/>
</dbReference>
<evidence type="ECO:0000313" key="2">
    <source>
        <dbReference type="EMBL" id="BCU07818.1"/>
    </source>
</evidence>
<keyword evidence="3" id="KW-1185">Reference proteome</keyword>
<feature type="domain" description="Putative restriction endonuclease" evidence="1">
    <location>
        <begin position="14"/>
        <end position="184"/>
    </location>
</feature>
<dbReference type="RefSeq" id="WP_213378885.1">
    <property type="nucleotide sequence ID" value="NZ_AP024563.1"/>
</dbReference>
<dbReference type="PANTHER" id="PTHR36558:SF1">
    <property type="entry name" value="RESTRICTION ENDONUCLEASE DOMAIN-CONTAINING PROTEIN-RELATED"/>
    <property type="match status" value="1"/>
</dbReference>
<reference evidence="2 3" key="1">
    <citation type="submission" date="2021-04" db="EMBL/GenBank/DDBJ databases">
        <title>Complete genome sequencing of Allochromatium tepidum strain NZ.</title>
        <authorList>
            <person name="Tsukatani Y."/>
            <person name="Mori H."/>
        </authorList>
    </citation>
    <scope>NUCLEOTIDE SEQUENCE [LARGE SCALE GENOMIC DNA]</scope>
    <source>
        <strain evidence="2 3">NZ</strain>
    </source>
</reference>
<dbReference type="InterPro" id="IPR012296">
    <property type="entry name" value="Nuclease_put_TT1808"/>
</dbReference>
<dbReference type="Proteomes" id="UP000680679">
    <property type="component" value="Chromosome"/>
</dbReference>
<name>A0ABN6GEU1_9GAMM</name>
<organism evidence="2 3">
    <name type="scientific">Allochromatium tepidum</name>
    <dbReference type="NCBI Taxonomy" id="553982"/>
    <lineage>
        <taxon>Bacteria</taxon>
        <taxon>Pseudomonadati</taxon>
        <taxon>Pseudomonadota</taxon>
        <taxon>Gammaproteobacteria</taxon>
        <taxon>Chromatiales</taxon>
        <taxon>Chromatiaceae</taxon>
        <taxon>Allochromatium</taxon>
    </lineage>
</organism>
<dbReference type="SUPFAM" id="SSF52980">
    <property type="entry name" value="Restriction endonuclease-like"/>
    <property type="match status" value="1"/>
</dbReference>
<protein>
    <recommendedName>
        <fullName evidence="1">Putative restriction endonuclease domain-containing protein</fullName>
    </recommendedName>
</protein>
<dbReference type="InterPro" id="IPR011335">
    <property type="entry name" value="Restrct_endonuc-II-like"/>
</dbReference>